<dbReference type="Proteomes" id="UP000694892">
    <property type="component" value="Chromosome 1L"/>
</dbReference>
<evidence type="ECO:0000256" key="1">
    <source>
        <dbReference type="SAM" id="MobiDB-lite"/>
    </source>
</evidence>
<feature type="region of interest" description="Disordered" evidence="1">
    <location>
        <begin position="17"/>
        <end position="76"/>
    </location>
</feature>
<gene>
    <name evidence="2" type="ORF">XELAEV_18008099mg</name>
</gene>
<evidence type="ECO:0000313" key="3">
    <source>
        <dbReference type="Proteomes" id="UP000694892"/>
    </source>
</evidence>
<organism evidence="2 3">
    <name type="scientific">Xenopus laevis</name>
    <name type="common">African clawed frog</name>
    <dbReference type="NCBI Taxonomy" id="8355"/>
    <lineage>
        <taxon>Eukaryota</taxon>
        <taxon>Metazoa</taxon>
        <taxon>Chordata</taxon>
        <taxon>Craniata</taxon>
        <taxon>Vertebrata</taxon>
        <taxon>Euteleostomi</taxon>
        <taxon>Amphibia</taxon>
        <taxon>Batrachia</taxon>
        <taxon>Anura</taxon>
        <taxon>Pipoidea</taxon>
        <taxon>Pipidae</taxon>
        <taxon>Xenopodinae</taxon>
        <taxon>Xenopus</taxon>
        <taxon>Xenopus</taxon>
    </lineage>
</organism>
<protein>
    <submittedName>
        <fullName evidence="2">Uncharacterized protein</fullName>
    </submittedName>
</protein>
<feature type="compositionally biased region" description="Basic and acidic residues" evidence="1">
    <location>
        <begin position="17"/>
        <end position="29"/>
    </location>
</feature>
<evidence type="ECO:0000313" key="2">
    <source>
        <dbReference type="EMBL" id="OCU02336.1"/>
    </source>
</evidence>
<sequence>MASDLEAILARIRSEAESRGDEWLRRLLPEQDAQQPGTHAMKTRRSRPPTRLSPSPPICRRRPISSSAQIPAGGLT</sequence>
<proteinExistence type="predicted"/>
<dbReference type="EMBL" id="CM004466">
    <property type="protein sequence ID" value="OCU02336.1"/>
    <property type="molecule type" value="Genomic_DNA"/>
</dbReference>
<name>A0A974I5P5_XENLA</name>
<dbReference type="AlphaFoldDB" id="A0A974I5P5"/>
<accession>A0A974I5P5</accession>
<reference evidence="3" key="1">
    <citation type="journal article" date="2016" name="Nature">
        <title>Genome evolution in the allotetraploid frog Xenopus laevis.</title>
        <authorList>
            <person name="Session A.M."/>
            <person name="Uno Y."/>
            <person name="Kwon T."/>
            <person name="Chapman J.A."/>
            <person name="Toyoda A."/>
            <person name="Takahashi S."/>
            <person name="Fukui A."/>
            <person name="Hikosaka A."/>
            <person name="Suzuki A."/>
            <person name="Kondo M."/>
            <person name="van Heeringen S.J."/>
            <person name="Quigley I."/>
            <person name="Heinz S."/>
            <person name="Ogino H."/>
            <person name="Ochi H."/>
            <person name="Hellsten U."/>
            <person name="Lyons J.B."/>
            <person name="Simakov O."/>
            <person name="Putnam N."/>
            <person name="Stites J."/>
            <person name="Kuroki Y."/>
            <person name="Tanaka T."/>
            <person name="Michiue T."/>
            <person name="Watanabe M."/>
            <person name="Bogdanovic O."/>
            <person name="Lister R."/>
            <person name="Georgiou G."/>
            <person name="Paranjpe S.S."/>
            <person name="van Kruijsbergen I."/>
            <person name="Shu S."/>
            <person name="Carlson J."/>
            <person name="Kinoshita T."/>
            <person name="Ohta Y."/>
            <person name="Mawaribuchi S."/>
            <person name="Jenkins J."/>
            <person name="Grimwood J."/>
            <person name="Schmutz J."/>
            <person name="Mitros T."/>
            <person name="Mozaffari S.V."/>
            <person name="Suzuki Y."/>
            <person name="Haramoto Y."/>
            <person name="Yamamoto T.S."/>
            <person name="Takagi C."/>
            <person name="Heald R."/>
            <person name="Miller K."/>
            <person name="Haudenschild C."/>
            <person name="Kitzman J."/>
            <person name="Nakayama T."/>
            <person name="Izutsu Y."/>
            <person name="Robert J."/>
            <person name="Fortriede J."/>
            <person name="Burns K."/>
            <person name="Lotay V."/>
            <person name="Karimi K."/>
            <person name="Yasuoka Y."/>
            <person name="Dichmann D.S."/>
            <person name="Flajnik M.F."/>
            <person name="Houston D.W."/>
            <person name="Shendure J."/>
            <person name="DuPasquier L."/>
            <person name="Vize P.D."/>
            <person name="Zorn A.M."/>
            <person name="Ito M."/>
            <person name="Marcotte E.M."/>
            <person name="Wallingford J.B."/>
            <person name="Ito Y."/>
            <person name="Asashima M."/>
            <person name="Ueno N."/>
            <person name="Matsuda Y."/>
            <person name="Veenstra G.J."/>
            <person name="Fujiyama A."/>
            <person name="Harland R.M."/>
            <person name="Taira M."/>
            <person name="Rokhsar D.S."/>
        </authorList>
    </citation>
    <scope>NUCLEOTIDE SEQUENCE [LARGE SCALE GENOMIC DNA]</scope>
    <source>
        <strain evidence="3">J</strain>
    </source>
</reference>